<gene>
    <name evidence="1" type="ORF">SAMN04487895_115105</name>
</gene>
<sequence length="69" mass="7724">MEREALLSLDKQVNTSTLPAFLWHTVEDASVPVEISMMYAAAFKSTVRMPYLPEGQAQNVDVHYGGRQP</sequence>
<dbReference type="RefSeq" id="WP_051500045.1">
    <property type="nucleotide sequence ID" value="NZ_FODH01000015.1"/>
</dbReference>
<dbReference type="SUPFAM" id="SSF53474">
    <property type="entry name" value="alpha/beta-Hydrolases"/>
    <property type="match status" value="1"/>
</dbReference>
<accession>A0A1H8U038</accession>
<proteinExistence type="predicted"/>
<dbReference type="EMBL" id="FODH01000015">
    <property type="protein sequence ID" value="SEO96028.1"/>
    <property type="molecule type" value="Genomic_DNA"/>
</dbReference>
<organism evidence="1 2">
    <name type="scientific">Paenibacillus sophorae</name>
    <dbReference type="NCBI Taxonomy" id="1333845"/>
    <lineage>
        <taxon>Bacteria</taxon>
        <taxon>Bacillati</taxon>
        <taxon>Bacillota</taxon>
        <taxon>Bacilli</taxon>
        <taxon>Bacillales</taxon>
        <taxon>Paenibacillaceae</taxon>
        <taxon>Paenibacillus</taxon>
    </lineage>
</organism>
<dbReference type="STRING" id="1333845.SAMN04487895_115105"/>
<dbReference type="AlphaFoldDB" id="A0A1H8U038"/>
<reference evidence="1 2" key="1">
    <citation type="submission" date="2016-10" db="EMBL/GenBank/DDBJ databases">
        <authorList>
            <person name="de Groot N.N."/>
        </authorList>
    </citation>
    <scope>NUCLEOTIDE SEQUENCE [LARGE SCALE GENOMIC DNA]</scope>
    <source>
        <strain evidence="1 2">CGMCC 1.10238</strain>
    </source>
</reference>
<evidence type="ECO:0000313" key="2">
    <source>
        <dbReference type="Proteomes" id="UP000198809"/>
    </source>
</evidence>
<dbReference type="InterPro" id="IPR029058">
    <property type="entry name" value="AB_hydrolase_fold"/>
</dbReference>
<evidence type="ECO:0000313" key="1">
    <source>
        <dbReference type="EMBL" id="SEO96028.1"/>
    </source>
</evidence>
<dbReference type="Proteomes" id="UP000198809">
    <property type="component" value="Unassembled WGS sequence"/>
</dbReference>
<protein>
    <submittedName>
        <fullName evidence="1">Uncharacterized protein</fullName>
    </submittedName>
</protein>
<name>A0A1H8U038_9BACL</name>